<evidence type="ECO:0000313" key="12">
    <source>
        <dbReference type="Proteomes" id="UP000186058"/>
    </source>
</evidence>
<dbReference type="Gene3D" id="3.90.700.10">
    <property type="entry name" value="Succinate dehydrogenase/fumarate reductase flavoprotein, catalytic domain"/>
    <property type="match status" value="1"/>
</dbReference>
<dbReference type="InterPro" id="IPR027477">
    <property type="entry name" value="Succ_DH/fumarate_Rdtase_cat_sf"/>
</dbReference>
<comment type="cofactor">
    <cofactor evidence="2">
        <name>FAD</name>
        <dbReference type="ChEBI" id="CHEBI:57692"/>
    </cofactor>
</comment>
<evidence type="ECO:0000256" key="5">
    <source>
        <dbReference type="ARBA" id="ARBA00022630"/>
    </source>
</evidence>
<evidence type="ECO:0000256" key="3">
    <source>
        <dbReference type="ARBA" id="ARBA00013137"/>
    </source>
</evidence>
<evidence type="ECO:0000256" key="4">
    <source>
        <dbReference type="ARBA" id="ARBA00015872"/>
    </source>
</evidence>
<keyword evidence="6" id="KW-0274">FAD</keyword>
<dbReference type="InterPro" id="IPR036188">
    <property type="entry name" value="FAD/NAD-bd_sf"/>
</dbReference>
<dbReference type="InterPro" id="IPR003953">
    <property type="entry name" value="FAD-dep_OxRdtase_2_FAD-bd"/>
</dbReference>
<feature type="chain" id="PRO_5047072822" description="Urocanate reductase" evidence="9">
    <location>
        <begin position="22"/>
        <end position="675"/>
    </location>
</feature>
<protein>
    <recommendedName>
        <fullName evidence="4">Urocanate reductase</fullName>
        <ecNumber evidence="3">1.3.99.33</ecNumber>
    </recommendedName>
</protein>
<keyword evidence="5" id="KW-0285">Flavoprotein</keyword>
<comment type="caution">
    <text evidence="11">The sequence shown here is derived from an EMBL/GenBank/DDBJ whole genome shotgun (WGS) entry which is preliminary data.</text>
</comment>
<dbReference type="EC" id="1.3.99.33" evidence="3"/>
<dbReference type="Gene3D" id="3.90.1010.20">
    <property type="match status" value="1"/>
</dbReference>
<comment type="catalytic activity">
    <reaction evidence="8">
        <text>dihydrourocanate + A = urocanate + AH2</text>
        <dbReference type="Rhea" id="RHEA:36059"/>
        <dbReference type="ChEBI" id="CHEBI:13193"/>
        <dbReference type="ChEBI" id="CHEBI:17499"/>
        <dbReference type="ChEBI" id="CHEBI:27247"/>
        <dbReference type="ChEBI" id="CHEBI:72991"/>
        <dbReference type="EC" id="1.3.99.33"/>
    </reaction>
</comment>
<accession>A0ABX3EML4</accession>
<keyword evidence="9" id="KW-0732">Signal</keyword>
<comment type="cofactor">
    <cofactor evidence="1">
        <name>FMN</name>
        <dbReference type="ChEBI" id="CHEBI:58210"/>
    </cofactor>
</comment>
<sequence length="675" mass="70456">MKAFRSALCVLLCMLMIVSIAGCKGEKAGEQVIPAASAQQEDGTAAAAKTEGKADQVATGNAAVVTYKPGTYTGSAKGHNGLITVETVFSETAIVSVKVTESSETAGVGDAANEKIPQRIVDNQSLAVDAVSGASLASKAIIEAVQDCVKQAGADPAVLLVKQEKKGGEVQNMAFDVVVVGAGASGTAAALAAAEAGSSVLLLEKTSVPAGAGTMAGGMFTTGSKLQQAENLPDCSQWLYDQYMETSNYKANSRLVREVISKSGSTVDWLMENGAKFTLIDPGVGGQPVHKGDPKAFVGYVDGGSAAIGALHKSIEKKGGKILFDTKGESLIIDDKGAVIGVNATQTDGTKLVISAKSVVLATGGYAANAKMMKQYLGDKAPLGSIASATGDGINMAWKAGAAELGTDVGQFFFLNGTEKGQAMKHASDIWTVGSYPFLWVNNNGERFTNEEVIFEYAAAGNALYEQPGGAAWIVFDQGTVDQIKQKGFVSIADIYGTWKNDPQAFKEFNEPVDTVALNKFQETPYDLTPFLEEGIAAGAVVKGETFGELGEKAGMSKTVFESTAKRYAQMANAGKDSDFYKDPKYLSKLDKGPYYAVNIMTRTLTTLGGVKVNQNIQAVDDNEKVIPGLWVAGSDAGGMYSSSYVMFEGGTLGFAYISGRMAGENASGYAASIQ</sequence>
<dbReference type="PROSITE" id="PS51257">
    <property type="entry name" value="PROKAR_LIPOPROTEIN"/>
    <property type="match status" value="1"/>
</dbReference>
<reference evidence="11 12" key="1">
    <citation type="submission" date="2016-03" db="EMBL/GenBank/DDBJ databases">
        <authorList>
            <person name="Sant'Anna F.H."/>
            <person name="Ambrosini A."/>
            <person name="Souza R."/>
            <person name="Bach E."/>
            <person name="Fernandes G."/>
            <person name="Balsanelli E."/>
            <person name="Baura V.A."/>
            <person name="Souza E.M."/>
            <person name="Passaglia L."/>
        </authorList>
    </citation>
    <scope>NUCLEOTIDE SEQUENCE [LARGE SCALE GENOMIC DNA]</scope>
    <source>
        <strain evidence="11 12">P26E</strain>
    </source>
</reference>
<evidence type="ECO:0000256" key="7">
    <source>
        <dbReference type="ARBA" id="ARBA00023002"/>
    </source>
</evidence>
<dbReference type="InterPro" id="IPR050315">
    <property type="entry name" value="FAD-oxidoreductase_2"/>
</dbReference>
<gene>
    <name evidence="11" type="ORF">A3844_14460</name>
</gene>
<dbReference type="SUPFAM" id="SSF51905">
    <property type="entry name" value="FAD/NAD(P)-binding domain"/>
    <property type="match status" value="1"/>
</dbReference>
<dbReference type="EMBL" id="LVWI01000040">
    <property type="protein sequence ID" value="OKP86265.1"/>
    <property type="molecule type" value="Genomic_DNA"/>
</dbReference>
<dbReference type="Pfam" id="PF04205">
    <property type="entry name" value="FMN_bind"/>
    <property type="match status" value="1"/>
</dbReference>
<keyword evidence="12" id="KW-1185">Reference proteome</keyword>
<evidence type="ECO:0000256" key="1">
    <source>
        <dbReference type="ARBA" id="ARBA00001917"/>
    </source>
</evidence>
<evidence type="ECO:0000256" key="8">
    <source>
        <dbReference type="ARBA" id="ARBA00049922"/>
    </source>
</evidence>
<feature type="signal peptide" evidence="9">
    <location>
        <begin position="1"/>
        <end position="21"/>
    </location>
</feature>
<dbReference type="InterPro" id="IPR007329">
    <property type="entry name" value="FMN-bd"/>
</dbReference>
<dbReference type="RefSeq" id="WP_074107759.1">
    <property type="nucleotide sequence ID" value="NZ_LVWI01000040.1"/>
</dbReference>
<name>A0ABX3EML4_9BACL</name>
<dbReference type="Gene3D" id="3.50.50.60">
    <property type="entry name" value="FAD/NAD(P)-binding domain"/>
    <property type="match status" value="1"/>
</dbReference>
<evidence type="ECO:0000256" key="6">
    <source>
        <dbReference type="ARBA" id="ARBA00022827"/>
    </source>
</evidence>
<evidence type="ECO:0000259" key="10">
    <source>
        <dbReference type="SMART" id="SM00900"/>
    </source>
</evidence>
<keyword evidence="7" id="KW-0560">Oxidoreductase</keyword>
<evidence type="ECO:0000256" key="2">
    <source>
        <dbReference type="ARBA" id="ARBA00001974"/>
    </source>
</evidence>
<dbReference type="PRINTS" id="PR00411">
    <property type="entry name" value="PNDRDTASEI"/>
</dbReference>
<dbReference type="Pfam" id="PF00890">
    <property type="entry name" value="FAD_binding_2"/>
    <property type="match status" value="1"/>
</dbReference>
<evidence type="ECO:0000256" key="9">
    <source>
        <dbReference type="SAM" id="SignalP"/>
    </source>
</evidence>
<organism evidence="11 12">
    <name type="scientific">Paenibacillus helianthi</name>
    <dbReference type="NCBI Taxonomy" id="1349432"/>
    <lineage>
        <taxon>Bacteria</taxon>
        <taxon>Bacillati</taxon>
        <taxon>Bacillota</taxon>
        <taxon>Bacilli</taxon>
        <taxon>Bacillales</taxon>
        <taxon>Paenibacillaceae</taxon>
        <taxon>Paenibacillus</taxon>
    </lineage>
</organism>
<dbReference type="SMART" id="SM00900">
    <property type="entry name" value="FMN_bind"/>
    <property type="match status" value="1"/>
</dbReference>
<dbReference type="PANTHER" id="PTHR43400">
    <property type="entry name" value="FUMARATE REDUCTASE"/>
    <property type="match status" value="1"/>
</dbReference>
<evidence type="ECO:0000313" key="11">
    <source>
        <dbReference type="EMBL" id="OKP86265.1"/>
    </source>
</evidence>
<dbReference type="Proteomes" id="UP000186058">
    <property type="component" value="Unassembled WGS sequence"/>
</dbReference>
<dbReference type="PANTHER" id="PTHR43400:SF10">
    <property type="entry name" value="3-OXOSTEROID 1-DEHYDROGENASE"/>
    <property type="match status" value="1"/>
</dbReference>
<dbReference type="SUPFAM" id="SSF56425">
    <property type="entry name" value="Succinate dehydrogenase/fumarate reductase flavoprotein, catalytic domain"/>
    <property type="match status" value="1"/>
</dbReference>
<feature type="domain" description="FMN-binding" evidence="10">
    <location>
        <begin position="78"/>
        <end position="152"/>
    </location>
</feature>
<proteinExistence type="predicted"/>